<keyword evidence="1" id="KW-1133">Transmembrane helix</keyword>
<reference evidence="2" key="1">
    <citation type="journal article" date="2020" name="J. ISSAAS">
        <title>Lactobacilli and other gastrointestinal microbiota of Peromyscus leucopus, reservoir host for agents of Lyme disease and other zoonoses in North America.</title>
        <authorList>
            <person name="Milovic A."/>
            <person name="Bassam K."/>
            <person name="Shao H."/>
            <person name="Chatzistamou I."/>
            <person name="Tufts D.M."/>
            <person name="Diuk-Wasser M."/>
            <person name="Barbour A.G."/>
        </authorList>
    </citation>
    <scope>NUCLEOTIDE SEQUENCE</scope>
    <source>
        <strain evidence="2">LL4</strain>
    </source>
</reference>
<sequence length="216" mass="24615">MLLPKTLQSLSTTQRDNIATTISDMLIDEGIAAGLVDIVFGHYFVYVLLSDGVLIPVFLYEERMSYKQFQSYGAPKLHFCHCSEIKQDFCAQQRHHTLTHRHYLAKITKCNAFSFSIWQGASQVGLYNDYPLELCAACSDILSEIREGQRIDSTLSVFVFKNESFHLLQANPSFLQKELIAFQVAGLECYKCKQKITLDSQIWIQINGNHLQVCCC</sequence>
<dbReference type="AlphaFoldDB" id="A0A650F2Y2"/>
<protein>
    <submittedName>
        <fullName evidence="2">Uncharacterized protein</fullName>
    </submittedName>
</protein>
<feature type="transmembrane region" description="Helical" evidence="1">
    <location>
        <begin position="43"/>
        <end position="60"/>
    </location>
</feature>
<dbReference type="EMBL" id="MN577567">
    <property type="protein sequence ID" value="QGT50145.1"/>
    <property type="molecule type" value="Genomic_DNA"/>
</dbReference>
<keyword evidence="1" id="KW-0472">Membrane</keyword>
<name>A0A650F2Y2_9HELI</name>
<evidence type="ECO:0000313" key="2">
    <source>
        <dbReference type="EMBL" id="QGT50145.1"/>
    </source>
</evidence>
<proteinExistence type="predicted"/>
<keyword evidence="1" id="KW-0812">Transmembrane</keyword>
<accession>A0A650F2Y2</accession>
<organism evidence="2">
    <name type="scientific">uncultured Helicobacter sp</name>
    <dbReference type="NCBI Taxonomy" id="175537"/>
    <lineage>
        <taxon>Bacteria</taxon>
        <taxon>Pseudomonadati</taxon>
        <taxon>Campylobacterota</taxon>
        <taxon>Epsilonproteobacteria</taxon>
        <taxon>Campylobacterales</taxon>
        <taxon>Helicobacteraceae</taxon>
        <taxon>Helicobacter</taxon>
        <taxon>environmental samples</taxon>
    </lineage>
</organism>
<gene>
    <name evidence="2" type="ORF">Helico4rc_2650</name>
</gene>
<evidence type="ECO:0000256" key="1">
    <source>
        <dbReference type="SAM" id="Phobius"/>
    </source>
</evidence>